<evidence type="ECO:0000256" key="4">
    <source>
        <dbReference type="ARBA" id="ARBA00022840"/>
    </source>
</evidence>
<feature type="domain" description="ABC transporter" evidence="6">
    <location>
        <begin position="60"/>
        <end position="287"/>
    </location>
</feature>
<feature type="compositionally biased region" description="Polar residues" evidence="5">
    <location>
        <begin position="33"/>
        <end position="42"/>
    </location>
</feature>
<keyword evidence="8" id="KW-1185">Reference proteome</keyword>
<evidence type="ECO:0000256" key="1">
    <source>
        <dbReference type="ARBA" id="ARBA00005417"/>
    </source>
</evidence>
<evidence type="ECO:0000259" key="6">
    <source>
        <dbReference type="PROSITE" id="PS50893"/>
    </source>
</evidence>
<dbReference type="PROSITE" id="PS50893">
    <property type="entry name" value="ABC_TRANSPORTER_2"/>
    <property type="match status" value="1"/>
</dbReference>
<dbReference type="PROSITE" id="PS00211">
    <property type="entry name" value="ABC_TRANSPORTER_1"/>
    <property type="match status" value="1"/>
</dbReference>
<evidence type="ECO:0000256" key="3">
    <source>
        <dbReference type="ARBA" id="ARBA00022741"/>
    </source>
</evidence>
<evidence type="ECO:0000313" key="8">
    <source>
        <dbReference type="Proteomes" id="UP000681317"/>
    </source>
</evidence>
<dbReference type="InterPro" id="IPR003439">
    <property type="entry name" value="ABC_transporter-like_ATP-bd"/>
</dbReference>
<comment type="similarity">
    <text evidence="1">Belongs to the ABC transporter superfamily.</text>
</comment>
<evidence type="ECO:0000256" key="5">
    <source>
        <dbReference type="SAM" id="MobiDB-lite"/>
    </source>
</evidence>
<dbReference type="InterPro" id="IPR027417">
    <property type="entry name" value="P-loop_NTPase"/>
</dbReference>
<dbReference type="SUPFAM" id="SSF52540">
    <property type="entry name" value="P-loop containing nucleoside triphosphate hydrolases"/>
    <property type="match status" value="1"/>
</dbReference>
<dbReference type="Gene3D" id="3.40.50.300">
    <property type="entry name" value="P-loop containing nucleotide triphosphate hydrolases"/>
    <property type="match status" value="1"/>
</dbReference>
<sequence length="354" mass="37592">MPGTAGADIGCQGECETGPESLAETTLPEVPRTTATSAPDAQSLSCGRFLPHVSMMSLAIQTRGLTRLFPGGHGVQDLDLSVPAGAIFGFLGPNGAGKTTTIRLLLGLLRPQRGEVALHGHALHATPRTALAQVGALVESPALHPHLSGRRNLEVTRRLLGAPHARIDEVLLVTGMREAADRTVRDYSLGMRQRLAIALALLGAPKLLILDEPGNGLDPAGIVDMRRLLRSLAADHGITVFVSSHQLGEVEQVASHVGMLREGRLRFQGTVGELRSRTAPRILLRADDLSRAATLLANAGEIVDPIDAETLAIALGARQEAELNRMLVEGGLQVSHLVREQPSLESLFFQLAHA</sequence>
<gene>
    <name evidence="7" type="ORF">LYSCAS_20930</name>
</gene>
<dbReference type="Pfam" id="PF00005">
    <property type="entry name" value="ABC_tran"/>
    <property type="match status" value="1"/>
</dbReference>
<proteinExistence type="inferred from homology"/>
<feature type="region of interest" description="Disordered" evidence="5">
    <location>
        <begin position="1"/>
        <end position="42"/>
    </location>
</feature>
<evidence type="ECO:0000256" key="2">
    <source>
        <dbReference type="ARBA" id="ARBA00022448"/>
    </source>
</evidence>
<dbReference type="InterPro" id="IPR017871">
    <property type="entry name" value="ABC_transporter-like_CS"/>
</dbReference>
<evidence type="ECO:0000313" key="7">
    <source>
        <dbReference type="EMBL" id="BCT93069.1"/>
    </source>
</evidence>
<dbReference type="PANTHER" id="PTHR43335:SF4">
    <property type="entry name" value="ABC TRANSPORTER, ATP-BINDING PROTEIN"/>
    <property type="match status" value="1"/>
</dbReference>
<dbReference type="EMBL" id="AP024545">
    <property type="protein sequence ID" value="BCT93069.1"/>
    <property type="molecule type" value="Genomic_DNA"/>
</dbReference>
<dbReference type="InterPro" id="IPR003593">
    <property type="entry name" value="AAA+_ATPase"/>
</dbReference>
<protein>
    <submittedName>
        <fullName evidence="7">ABC transporter ATP-binding protein</fullName>
    </submittedName>
</protein>
<dbReference type="GO" id="GO:0005524">
    <property type="term" value="F:ATP binding"/>
    <property type="evidence" value="ECO:0007669"/>
    <property type="project" value="UniProtKB-KW"/>
</dbReference>
<organism evidence="7 8">
    <name type="scientific">Noviluteimonas caseinilytica</name>
    <dbReference type="NCBI Taxonomy" id="2675101"/>
    <lineage>
        <taxon>Bacteria</taxon>
        <taxon>Pseudomonadati</taxon>
        <taxon>Pseudomonadota</taxon>
        <taxon>Gammaproteobacteria</taxon>
        <taxon>Lysobacterales</taxon>
        <taxon>Lysobacteraceae</taxon>
        <taxon>Noviluteimonas</taxon>
    </lineage>
</organism>
<dbReference type="Proteomes" id="UP000681317">
    <property type="component" value="Chromosome"/>
</dbReference>
<name>A0ABN6FUF5_9GAMM</name>
<accession>A0ABN6FUF5</accession>
<dbReference type="PANTHER" id="PTHR43335">
    <property type="entry name" value="ABC TRANSPORTER, ATP-BINDING PROTEIN"/>
    <property type="match status" value="1"/>
</dbReference>
<reference evidence="7 8" key="1">
    <citation type="submission" date="2021-03" db="EMBL/GenBank/DDBJ databases">
        <title>Complete Genome Sequences of Two Lysobacter Strains Isolated from Sea Water (Lysobacter caseinilyticus) and Soil (Lysobacter helvus) in South Korea.</title>
        <authorList>
            <person name="Watanabe Y."/>
            <person name="Arakawa K."/>
        </authorList>
    </citation>
    <scope>NUCLEOTIDE SEQUENCE [LARGE SCALE GENOMIC DNA]</scope>
    <source>
        <strain evidence="7 8">KVB24</strain>
    </source>
</reference>
<keyword evidence="3" id="KW-0547">Nucleotide-binding</keyword>
<keyword evidence="2" id="KW-0813">Transport</keyword>
<dbReference type="SMART" id="SM00382">
    <property type="entry name" value="AAA"/>
    <property type="match status" value="1"/>
</dbReference>
<keyword evidence="4 7" id="KW-0067">ATP-binding</keyword>